<reference evidence="2 3" key="1">
    <citation type="submission" date="2019-06" db="EMBL/GenBank/DDBJ databases">
        <title>Discovery of a novel chromosome fission-fusion reversal in muntjac.</title>
        <authorList>
            <person name="Mudd A.B."/>
            <person name="Bredeson J.V."/>
            <person name="Baum R."/>
            <person name="Hockemeyer D."/>
            <person name="Rokhsar D.S."/>
        </authorList>
    </citation>
    <scope>NUCLEOTIDE SEQUENCE [LARGE SCALE GENOMIC DNA]</scope>
    <source>
        <strain evidence="2">UCam_UCB_Mr</strain>
        <tissue evidence="2">Fibroblast cell line</tissue>
    </source>
</reference>
<organism evidence="2 3">
    <name type="scientific">Muntiacus reevesi</name>
    <name type="common">Reeves' muntjac</name>
    <name type="synonym">Cervus reevesi</name>
    <dbReference type="NCBI Taxonomy" id="9886"/>
    <lineage>
        <taxon>Eukaryota</taxon>
        <taxon>Metazoa</taxon>
        <taxon>Chordata</taxon>
        <taxon>Craniata</taxon>
        <taxon>Vertebrata</taxon>
        <taxon>Euteleostomi</taxon>
        <taxon>Mammalia</taxon>
        <taxon>Eutheria</taxon>
        <taxon>Laurasiatheria</taxon>
        <taxon>Artiodactyla</taxon>
        <taxon>Ruminantia</taxon>
        <taxon>Pecora</taxon>
        <taxon>Cervidae</taxon>
        <taxon>Muntiacinae</taxon>
        <taxon>Muntiacus</taxon>
    </lineage>
</organism>
<feature type="compositionally biased region" description="Basic and acidic residues" evidence="1">
    <location>
        <begin position="19"/>
        <end position="38"/>
    </location>
</feature>
<protein>
    <submittedName>
        <fullName evidence="2">Uncharacterized protein</fullName>
    </submittedName>
</protein>
<comment type="caution">
    <text evidence="2">The sequence shown here is derived from an EMBL/GenBank/DDBJ whole genome shotgun (WGS) entry which is preliminary data.</text>
</comment>
<name>A0A5N3XKI7_MUNRE</name>
<feature type="region of interest" description="Disordered" evidence="1">
    <location>
        <begin position="15"/>
        <end position="44"/>
    </location>
</feature>
<accession>A0A5N3XKI7</accession>
<dbReference type="AlphaFoldDB" id="A0A5N3XKI7"/>
<keyword evidence="3" id="KW-1185">Reference proteome</keyword>
<evidence type="ECO:0000256" key="1">
    <source>
        <dbReference type="SAM" id="MobiDB-lite"/>
    </source>
</evidence>
<dbReference type="Proteomes" id="UP000326062">
    <property type="component" value="Chromosome 7"/>
</dbReference>
<dbReference type="EMBL" id="VCEB01000008">
    <property type="protein sequence ID" value="KAB0374153.1"/>
    <property type="molecule type" value="Genomic_DNA"/>
</dbReference>
<gene>
    <name evidence="2" type="ORF">FD755_014409</name>
</gene>
<proteinExistence type="predicted"/>
<evidence type="ECO:0000313" key="2">
    <source>
        <dbReference type="EMBL" id="KAB0374153.1"/>
    </source>
</evidence>
<sequence>MKDIDIGKEYIIPSPGYRNVRERTSNSGQHRDREDSKYKRTQPWGCCQAVKSSVP</sequence>
<evidence type="ECO:0000313" key="3">
    <source>
        <dbReference type="Proteomes" id="UP000326062"/>
    </source>
</evidence>